<keyword evidence="3" id="KW-1185">Reference proteome</keyword>
<dbReference type="EMBL" id="JBBNAF010000011">
    <property type="protein sequence ID" value="KAK9098433.1"/>
    <property type="molecule type" value="Genomic_DNA"/>
</dbReference>
<name>A0AAP0EXA4_9MAGN</name>
<proteinExistence type="predicted"/>
<accession>A0AAP0EXA4</accession>
<feature type="region of interest" description="Disordered" evidence="1">
    <location>
        <begin position="121"/>
        <end position="152"/>
    </location>
</feature>
<evidence type="ECO:0000313" key="3">
    <source>
        <dbReference type="Proteomes" id="UP001420932"/>
    </source>
</evidence>
<feature type="compositionally biased region" description="Low complexity" evidence="1">
    <location>
        <begin position="48"/>
        <end position="65"/>
    </location>
</feature>
<dbReference type="Proteomes" id="UP001420932">
    <property type="component" value="Unassembled WGS sequence"/>
</dbReference>
<feature type="compositionally biased region" description="Acidic residues" evidence="1">
    <location>
        <begin position="121"/>
        <end position="131"/>
    </location>
</feature>
<evidence type="ECO:0000313" key="2">
    <source>
        <dbReference type="EMBL" id="KAK9098433.1"/>
    </source>
</evidence>
<gene>
    <name evidence="2" type="ORF">Syun_025478</name>
</gene>
<protein>
    <submittedName>
        <fullName evidence="2">Uncharacterized protein</fullName>
    </submittedName>
</protein>
<reference evidence="2 3" key="1">
    <citation type="submission" date="2024-01" db="EMBL/GenBank/DDBJ databases">
        <title>Genome assemblies of Stephania.</title>
        <authorList>
            <person name="Yang L."/>
        </authorList>
    </citation>
    <scope>NUCLEOTIDE SEQUENCE [LARGE SCALE GENOMIC DNA]</scope>
    <source>
        <strain evidence="2">YNDBR</strain>
        <tissue evidence="2">Leaf</tissue>
    </source>
</reference>
<evidence type="ECO:0000256" key="1">
    <source>
        <dbReference type="SAM" id="MobiDB-lite"/>
    </source>
</evidence>
<sequence>MNRRYRPPLSFPQQWTLPTIDSPKNKNQGSPSPSPSFFRKTLDRKCLSNSTPNSPTSRSSFNSPSKAALTRSATVSWARSRTDERFLSLLCGSRKGRGRTNSDDFKYDPLTYSLNFDERNCDEDEVGESDDGVPMMRSFSARLPASPKREVE</sequence>
<organism evidence="2 3">
    <name type="scientific">Stephania yunnanensis</name>
    <dbReference type="NCBI Taxonomy" id="152371"/>
    <lineage>
        <taxon>Eukaryota</taxon>
        <taxon>Viridiplantae</taxon>
        <taxon>Streptophyta</taxon>
        <taxon>Embryophyta</taxon>
        <taxon>Tracheophyta</taxon>
        <taxon>Spermatophyta</taxon>
        <taxon>Magnoliopsida</taxon>
        <taxon>Ranunculales</taxon>
        <taxon>Menispermaceae</taxon>
        <taxon>Menispermoideae</taxon>
        <taxon>Cissampelideae</taxon>
        <taxon>Stephania</taxon>
    </lineage>
</organism>
<feature type="region of interest" description="Disordered" evidence="1">
    <location>
        <begin position="1"/>
        <end position="75"/>
    </location>
</feature>
<dbReference type="AlphaFoldDB" id="A0AAP0EXA4"/>
<comment type="caution">
    <text evidence="2">The sequence shown here is derived from an EMBL/GenBank/DDBJ whole genome shotgun (WGS) entry which is preliminary data.</text>
</comment>
<dbReference type="PANTHER" id="PTHR33168">
    <property type="entry name" value="STRESS INDUCED PROTEIN-RELATED"/>
    <property type="match status" value="1"/>
</dbReference>